<name>A0A2G8L6N0_STIJA</name>
<dbReference type="AlphaFoldDB" id="A0A2G8L6N0"/>
<evidence type="ECO:0000313" key="3">
    <source>
        <dbReference type="Proteomes" id="UP000230750"/>
    </source>
</evidence>
<protein>
    <submittedName>
        <fullName evidence="2">Uncharacterized protein</fullName>
    </submittedName>
</protein>
<comment type="caution">
    <text evidence="2">The sequence shown here is derived from an EMBL/GenBank/DDBJ whole genome shotgun (WGS) entry which is preliminary data.</text>
</comment>
<feature type="region of interest" description="Disordered" evidence="1">
    <location>
        <begin position="74"/>
        <end position="104"/>
    </location>
</feature>
<sequence>MGELKECSVRVSDRGYEVNDLVKAIIGDIGNDKKPTTSCGTVPNTYAENVTYRDIGKLTARKLDAITFWTNCPQPEADDDEDTDYNDHHGNQLITSSNNNQPGDEVMDLSQTKDTEHNEITKRGEKKRHITRVTMVNNEQRHKSHGLQKIRQLEKLNRPKIKLHEITTKPPIISIATTEPLKFPNR</sequence>
<gene>
    <name evidence="2" type="ORF">BSL78_07182</name>
</gene>
<organism evidence="2 3">
    <name type="scientific">Stichopus japonicus</name>
    <name type="common">Sea cucumber</name>
    <dbReference type="NCBI Taxonomy" id="307972"/>
    <lineage>
        <taxon>Eukaryota</taxon>
        <taxon>Metazoa</taxon>
        <taxon>Echinodermata</taxon>
        <taxon>Eleutherozoa</taxon>
        <taxon>Echinozoa</taxon>
        <taxon>Holothuroidea</taxon>
        <taxon>Aspidochirotacea</taxon>
        <taxon>Aspidochirotida</taxon>
        <taxon>Stichopodidae</taxon>
        <taxon>Apostichopus</taxon>
    </lineage>
</organism>
<keyword evidence="3" id="KW-1185">Reference proteome</keyword>
<dbReference type="EMBL" id="MRZV01000196">
    <property type="protein sequence ID" value="PIK55912.1"/>
    <property type="molecule type" value="Genomic_DNA"/>
</dbReference>
<feature type="compositionally biased region" description="Polar residues" evidence="1">
    <location>
        <begin position="92"/>
        <end position="102"/>
    </location>
</feature>
<reference evidence="2 3" key="1">
    <citation type="journal article" date="2017" name="PLoS Biol.">
        <title>The sea cucumber genome provides insights into morphological evolution and visceral regeneration.</title>
        <authorList>
            <person name="Zhang X."/>
            <person name="Sun L."/>
            <person name="Yuan J."/>
            <person name="Sun Y."/>
            <person name="Gao Y."/>
            <person name="Zhang L."/>
            <person name="Li S."/>
            <person name="Dai H."/>
            <person name="Hamel J.F."/>
            <person name="Liu C."/>
            <person name="Yu Y."/>
            <person name="Liu S."/>
            <person name="Lin W."/>
            <person name="Guo K."/>
            <person name="Jin S."/>
            <person name="Xu P."/>
            <person name="Storey K.B."/>
            <person name="Huan P."/>
            <person name="Zhang T."/>
            <person name="Zhou Y."/>
            <person name="Zhang J."/>
            <person name="Lin C."/>
            <person name="Li X."/>
            <person name="Xing L."/>
            <person name="Huo D."/>
            <person name="Sun M."/>
            <person name="Wang L."/>
            <person name="Mercier A."/>
            <person name="Li F."/>
            <person name="Yang H."/>
            <person name="Xiang J."/>
        </authorList>
    </citation>
    <scope>NUCLEOTIDE SEQUENCE [LARGE SCALE GENOMIC DNA]</scope>
    <source>
        <strain evidence="2">Shaxun</strain>
        <tissue evidence="2">Muscle</tissue>
    </source>
</reference>
<dbReference type="Proteomes" id="UP000230750">
    <property type="component" value="Unassembled WGS sequence"/>
</dbReference>
<evidence type="ECO:0000256" key="1">
    <source>
        <dbReference type="SAM" id="MobiDB-lite"/>
    </source>
</evidence>
<evidence type="ECO:0000313" key="2">
    <source>
        <dbReference type="EMBL" id="PIK55912.1"/>
    </source>
</evidence>
<accession>A0A2G8L6N0</accession>
<proteinExistence type="predicted"/>